<protein>
    <submittedName>
        <fullName evidence="10">Docosahexaenoic acid omega-hydroxylase CYP4F3</fullName>
    </submittedName>
</protein>
<dbReference type="Pfam" id="PF00067">
    <property type="entry name" value="p450"/>
    <property type="match status" value="1"/>
</dbReference>
<dbReference type="InterPro" id="IPR001128">
    <property type="entry name" value="Cyt_P450"/>
</dbReference>
<organism evidence="10 11">
    <name type="scientific">Trametes pubescens</name>
    <name type="common">White-rot fungus</name>
    <dbReference type="NCBI Taxonomy" id="154538"/>
    <lineage>
        <taxon>Eukaryota</taxon>
        <taxon>Fungi</taxon>
        <taxon>Dikarya</taxon>
        <taxon>Basidiomycota</taxon>
        <taxon>Agaricomycotina</taxon>
        <taxon>Agaricomycetes</taxon>
        <taxon>Polyporales</taxon>
        <taxon>Polyporaceae</taxon>
        <taxon>Trametes</taxon>
    </lineage>
</organism>
<dbReference type="InterPro" id="IPR036396">
    <property type="entry name" value="Cyt_P450_sf"/>
</dbReference>
<dbReference type="OMA" id="KIPFGVM"/>
<dbReference type="OrthoDB" id="1470350at2759"/>
<keyword evidence="4 9" id="KW-0349">Heme</keyword>
<feature type="binding site" description="axial binding residue" evidence="9">
    <location>
        <position position="487"/>
    </location>
    <ligand>
        <name>heme</name>
        <dbReference type="ChEBI" id="CHEBI:30413"/>
    </ligand>
    <ligandPart>
        <name>Fe</name>
        <dbReference type="ChEBI" id="CHEBI:18248"/>
    </ligandPart>
</feature>
<dbReference type="STRING" id="154538.A0A1M2VX03"/>
<dbReference type="GO" id="GO:0005506">
    <property type="term" value="F:iron ion binding"/>
    <property type="evidence" value="ECO:0007669"/>
    <property type="project" value="InterPro"/>
</dbReference>
<evidence type="ECO:0000256" key="9">
    <source>
        <dbReference type="PIRSR" id="PIRSR602403-1"/>
    </source>
</evidence>
<dbReference type="InterPro" id="IPR002403">
    <property type="entry name" value="Cyt_P450_E_grp-IV"/>
</dbReference>
<dbReference type="SUPFAM" id="SSF48264">
    <property type="entry name" value="Cytochrome P450"/>
    <property type="match status" value="1"/>
</dbReference>
<dbReference type="EMBL" id="MNAD01000521">
    <property type="protein sequence ID" value="OJT12108.1"/>
    <property type="molecule type" value="Genomic_DNA"/>
</dbReference>
<comment type="similarity">
    <text evidence="3">Belongs to the cytochrome P450 family.</text>
</comment>
<evidence type="ECO:0000313" key="11">
    <source>
        <dbReference type="Proteomes" id="UP000184267"/>
    </source>
</evidence>
<dbReference type="GO" id="GO:0016705">
    <property type="term" value="F:oxidoreductase activity, acting on paired donors, with incorporation or reduction of molecular oxygen"/>
    <property type="evidence" value="ECO:0007669"/>
    <property type="project" value="InterPro"/>
</dbReference>
<evidence type="ECO:0000256" key="4">
    <source>
        <dbReference type="ARBA" id="ARBA00022617"/>
    </source>
</evidence>
<dbReference type="InterPro" id="IPR050121">
    <property type="entry name" value="Cytochrome_P450_monoxygenase"/>
</dbReference>
<dbReference type="Proteomes" id="UP000184267">
    <property type="component" value="Unassembled WGS sequence"/>
</dbReference>
<evidence type="ECO:0000256" key="2">
    <source>
        <dbReference type="ARBA" id="ARBA00005179"/>
    </source>
</evidence>
<dbReference type="CDD" id="cd11069">
    <property type="entry name" value="CYP_FUM15-like"/>
    <property type="match status" value="1"/>
</dbReference>
<evidence type="ECO:0000313" key="10">
    <source>
        <dbReference type="EMBL" id="OJT12108.1"/>
    </source>
</evidence>
<keyword evidence="6" id="KW-0560">Oxidoreductase</keyword>
<evidence type="ECO:0000256" key="5">
    <source>
        <dbReference type="ARBA" id="ARBA00022723"/>
    </source>
</evidence>
<evidence type="ECO:0000256" key="3">
    <source>
        <dbReference type="ARBA" id="ARBA00010617"/>
    </source>
</evidence>
<dbReference type="AlphaFoldDB" id="A0A1M2VX03"/>
<accession>A0A1M2VX03</accession>
<gene>
    <name evidence="10" type="ORF">TRAPUB_11333</name>
</gene>
<keyword evidence="5 9" id="KW-0479">Metal-binding</keyword>
<keyword evidence="7 9" id="KW-0408">Iron</keyword>
<evidence type="ECO:0000256" key="8">
    <source>
        <dbReference type="ARBA" id="ARBA00023033"/>
    </source>
</evidence>
<dbReference type="GO" id="GO:0020037">
    <property type="term" value="F:heme binding"/>
    <property type="evidence" value="ECO:0007669"/>
    <property type="project" value="InterPro"/>
</dbReference>
<comment type="cofactor">
    <cofactor evidence="1 9">
        <name>heme</name>
        <dbReference type="ChEBI" id="CHEBI:30413"/>
    </cofactor>
</comment>
<keyword evidence="11" id="KW-1185">Reference proteome</keyword>
<evidence type="ECO:0000256" key="1">
    <source>
        <dbReference type="ARBA" id="ARBA00001971"/>
    </source>
</evidence>
<proteinExistence type="inferred from homology"/>
<keyword evidence="8" id="KW-0503">Monooxygenase</keyword>
<dbReference type="PANTHER" id="PTHR24305:SF166">
    <property type="entry name" value="CYTOCHROME P450 12A4, MITOCHONDRIAL-RELATED"/>
    <property type="match status" value="1"/>
</dbReference>
<sequence length="554" mass="62119">MVSLVQAVLVCGATWVLWKLFRRLTVKSDLDNLPGPPSPSFLYGNLKQLYSRQSFKFHQSLGETYGPVVGIHGKFGSNVLYTFDPKAMHHIVIKDQDIFQESTWFTRTTYHLFGLGLLATLGDHHRKQRKMLNPVFSINHMRHMTPLFYDVSHKLRTAIEARVSKAEAGASEVDMVGWMGRTALELMGQAGLGYSFDPLVADAADEYGEAIKKLIPTLAQMHGMQQYLPLFEAIVPAGWRRGIAERIPVRALREMIQIVDTLRTRSAAIFAEKKRALLAGNEALKEQVGEGKDLMSILLKANMEASVEDKMPEDELVGQMSTLTFAAMDTTSNALSLTLWRLAQNTGAQNKLRQEILEAQEARGGGDIGYDDLVALPYLDAVCRETLRVHVPAPFRFREARQDIVLPLSEPVRGKDGRMMHELHIPKDTSVFVGINASNTNTALWGPDAYEWKPERWLEPLPDAVLDAKIPGVYANLMTFWGGGRACIGFKFSQLEMKVVLAVLISTFTFELTDKRIYWNMAGVQYPSADPCGERPELPMKVELVKRDSVRRPA</sequence>
<dbReference type="PRINTS" id="PR00465">
    <property type="entry name" value="EP450IV"/>
</dbReference>
<comment type="pathway">
    <text evidence="2">Secondary metabolite biosynthesis.</text>
</comment>
<dbReference type="Gene3D" id="1.10.630.10">
    <property type="entry name" value="Cytochrome P450"/>
    <property type="match status" value="1"/>
</dbReference>
<evidence type="ECO:0000256" key="6">
    <source>
        <dbReference type="ARBA" id="ARBA00023002"/>
    </source>
</evidence>
<dbReference type="GO" id="GO:0004497">
    <property type="term" value="F:monooxygenase activity"/>
    <property type="evidence" value="ECO:0007669"/>
    <property type="project" value="UniProtKB-KW"/>
</dbReference>
<comment type="caution">
    <text evidence="10">The sequence shown here is derived from an EMBL/GenBank/DDBJ whole genome shotgun (WGS) entry which is preliminary data.</text>
</comment>
<reference evidence="10 11" key="1">
    <citation type="submission" date="2016-10" db="EMBL/GenBank/DDBJ databases">
        <title>Genome sequence of the basidiomycete white-rot fungus Trametes pubescens.</title>
        <authorList>
            <person name="Makela M.R."/>
            <person name="Granchi Z."/>
            <person name="Peng M."/>
            <person name="De Vries R.P."/>
            <person name="Grigoriev I."/>
            <person name="Riley R."/>
            <person name="Hilden K."/>
        </authorList>
    </citation>
    <scope>NUCLEOTIDE SEQUENCE [LARGE SCALE GENOMIC DNA]</scope>
    <source>
        <strain evidence="10 11">FBCC735</strain>
    </source>
</reference>
<name>A0A1M2VX03_TRAPU</name>
<dbReference type="PRINTS" id="PR00385">
    <property type="entry name" value="P450"/>
</dbReference>
<evidence type="ECO:0000256" key="7">
    <source>
        <dbReference type="ARBA" id="ARBA00023004"/>
    </source>
</evidence>
<dbReference type="PANTHER" id="PTHR24305">
    <property type="entry name" value="CYTOCHROME P450"/>
    <property type="match status" value="1"/>
</dbReference>